<dbReference type="InterPro" id="IPR001646">
    <property type="entry name" value="5peptide_repeat"/>
</dbReference>
<evidence type="ECO:0008006" key="4">
    <source>
        <dbReference type="Google" id="ProtNLM"/>
    </source>
</evidence>
<gene>
    <name evidence="2" type="ORF">GV68_15150</name>
</gene>
<feature type="transmembrane region" description="Helical" evidence="1">
    <location>
        <begin position="39"/>
        <end position="58"/>
    </location>
</feature>
<name>A0A922P652_9HYPH</name>
<protein>
    <recommendedName>
        <fullName evidence="4">Pentapeptide repeat-containing protein</fullName>
    </recommendedName>
</protein>
<dbReference type="SUPFAM" id="SSF141571">
    <property type="entry name" value="Pentapeptide repeat-like"/>
    <property type="match status" value="1"/>
</dbReference>
<dbReference type="Pfam" id="PF00805">
    <property type="entry name" value="Pentapeptide"/>
    <property type="match status" value="1"/>
</dbReference>
<keyword evidence="1" id="KW-1133">Transmembrane helix</keyword>
<evidence type="ECO:0000313" key="2">
    <source>
        <dbReference type="EMBL" id="KEQ10256.1"/>
    </source>
</evidence>
<dbReference type="Gene3D" id="2.160.20.80">
    <property type="entry name" value="E3 ubiquitin-protein ligase SopA"/>
    <property type="match status" value="1"/>
</dbReference>
<proteinExistence type="predicted"/>
<comment type="caution">
    <text evidence="2">The sequence shown here is derived from an EMBL/GenBank/DDBJ whole genome shotgun (WGS) entry which is preliminary data.</text>
</comment>
<sequence>MVFIALFMTFVGALVTWPYLIFRTIIAVYSGTSEEVRNSLLAVGALIGVPFLVWRTLIAAKQTEINRESHYTALFTKAVEQLGAEKTVKRRNFKQAFKLNADTGQPVLERGRPVPVVSATGDPVGEYESLEVTVNNYEVRLGAIYALERIAQDSHRDSRPIYLTLCAYLQNNAPPALVDLQEKPARENDSDLVEVIYAMSRYASQKEESPIYEFVGLHLPDVFLFEDGIRGVQFNVCSQKSATYESDLEQVSYVNCKVGNISLNNASAHVFNVVGGDVEKLQILQASLLNSHLQGNFKNVNVDSVEATITTIQFAQVSNIVRSSFKDCSFFPPSHSSWRQSRMLFHESKFLRCDFRQCDLSFVDFSSSQFQECEFYDCNLVGSGLAATNGNKIHNCLTDEDIASLGEEVPRGEVHQRWLQHVKN</sequence>
<dbReference type="RefSeq" id="WP_051776457.1">
    <property type="nucleotide sequence ID" value="NZ_JOKI01000004.1"/>
</dbReference>
<dbReference type="AlphaFoldDB" id="A0A922P652"/>
<keyword evidence="1" id="KW-0812">Transmembrane</keyword>
<organism evidence="2 3">
    <name type="scientific">Pseudorhizobium pelagicum</name>
    <dbReference type="NCBI Taxonomy" id="1509405"/>
    <lineage>
        <taxon>Bacteria</taxon>
        <taxon>Pseudomonadati</taxon>
        <taxon>Pseudomonadota</taxon>
        <taxon>Alphaproteobacteria</taxon>
        <taxon>Hyphomicrobiales</taxon>
        <taxon>Rhizobiaceae</taxon>
        <taxon>Rhizobium/Agrobacterium group</taxon>
        <taxon>Pseudorhizobium</taxon>
    </lineage>
</organism>
<dbReference type="EMBL" id="JOKJ01000003">
    <property type="protein sequence ID" value="KEQ10256.1"/>
    <property type="molecule type" value="Genomic_DNA"/>
</dbReference>
<keyword evidence="3" id="KW-1185">Reference proteome</keyword>
<keyword evidence="1" id="KW-0472">Membrane</keyword>
<dbReference type="Proteomes" id="UP000052167">
    <property type="component" value="Unassembled WGS sequence"/>
</dbReference>
<accession>A0A922P652</accession>
<evidence type="ECO:0000256" key="1">
    <source>
        <dbReference type="SAM" id="Phobius"/>
    </source>
</evidence>
<evidence type="ECO:0000313" key="3">
    <source>
        <dbReference type="Proteomes" id="UP000052167"/>
    </source>
</evidence>
<reference evidence="2 3" key="1">
    <citation type="submission" date="2014-06" db="EMBL/GenBank/DDBJ databases">
        <title>Rhizobium pelagicum/R2-400B4.</title>
        <authorList>
            <person name="Kimes N.E."/>
            <person name="Lopez-Perez M."/>
        </authorList>
    </citation>
    <scope>NUCLEOTIDE SEQUENCE [LARGE SCALE GENOMIC DNA]</scope>
    <source>
        <strain evidence="2 3">R2-400B4</strain>
    </source>
</reference>